<evidence type="ECO:0000313" key="7">
    <source>
        <dbReference type="EMBL" id="OFV67554.1"/>
    </source>
</evidence>
<reference evidence="7" key="1">
    <citation type="submission" date="2016-05" db="EMBL/GenBank/DDBJ databases">
        <title>Microbial consortia oxidize butane by reversing methanogenesis.</title>
        <authorList>
            <person name="Laso-Perez R."/>
            <person name="Richter M."/>
            <person name="Wegener G."/>
            <person name="Musat F."/>
        </authorList>
    </citation>
    <scope>NUCLEOTIDE SEQUENCE [LARGE SCALE GENOMIC DNA]</scope>
    <source>
        <strain evidence="7">BOX2</strain>
    </source>
</reference>
<feature type="domain" description="4Fe-4S ferredoxin-type" evidence="6">
    <location>
        <begin position="560"/>
        <end position="589"/>
    </location>
</feature>
<dbReference type="Gene3D" id="3.30.70.20">
    <property type="match status" value="3"/>
</dbReference>
<dbReference type="PROSITE" id="PS51379">
    <property type="entry name" value="4FE4S_FER_2"/>
    <property type="match status" value="5"/>
</dbReference>
<accession>A0A1F2P8Y9</accession>
<dbReference type="InterPro" id="IPR017896">
    <property type="entry name" value="4Fe4S_Fe-S-bd"/>
</dbReference>
<evidence type="ECO:0000256" key="1">
    <source>
        <dbReference type="ARBA" id="ARBA00022485"/>
    </source>
</evidence>
<keyword evidence="4" id="KW-0408">Iron</keyword>
<feature type="domain" description="4Fe-4S ferredoxin-type" evidence="6">
    <location>
        <begin position="532"/>
        <end position="559"/>
    </location>
</feature>
<dbReference type="STRING" id="1838285.SCAL_001472"/>
<dbReference type="Pfam" id="PF00037">
    <property type="entry name" value="Fer4"/>
    <property type="match status" value="1"/>
</dbReference>
<name>A0A1F2P8Y9_9EURY</name>
<dbReference type="InterPro" id="IPR050157">
    <property type="entry name" value="PSI_iron-sulfur_center"/>
</dbReference>
<dbReference type="PANTHER" id="PTHR24960">
    <property type="entry name" value="PHOTOSYSTEM I IRON-SULFUR CENTER-RELATED"/>
    <property type="match status" value="1"/>
</dbReference>
<evidence type="ECO:0000256" key="4">
    <source>
        <dbReference type="ARBA" id="ARBA00023004"/>
    </source>
</evidence>
<proteinExistence type="predicted"/>
<dbReference type="PROSITE" id="PS00198">
    <property type="entry name" value="4FE4S_FER_1"/>
    <property type="match status" value="3"/>
</dbReference>
<evidence type="ECO:0000259" key="6">
    <source>
        <dbReference type="PROSITE" id="PS51379"/>
    </source>
</evidence>
<dbReference type="AlphaFoldDB" id="A0A1F2P8Y9"/>
<dbReference type="GO" id="GO:0046872">
    <property type="term" value="F:metal ion binding"/>
    <property type="evidence" value="ECO:0007669"/>
    <property type="project" value="UniProtKB-KW"/>
</dbReference>
<dbReference type="PANTHER" id="PTHR24960:SF79">
    <property type="entry name" value="PHOTOSYSTEM I IRON-SULFUR CENTER"/>
    <property type="match status" value="1"/>
</dbReference>
<gene>
    <name evidence="7" type="ORF">SCAL_001472</name>
</gene>
<feature type="domain" description="4Fe-4S ferredoxin-type" evidence="6">
    <location>
        <begin position="219"/>
        <end position="248"/>
    </location>
</feature>
<dbReference type="Proteomes" id="UP000186940">
    <property type="component" value="Unassembled WGS sequence"/>
</dbReference>
<evidence type="ECO:0000256" key="3">
    <source>
        <dbReference type="ARBA" id="ARBA00023002"/>
    </source>
</evidence>
<keyword evidence="3" id="KW-0560">Oxidoreductase</keyword>
<organism evidence="7 8">
    <name type="scientific">Candidatus Syntropharchaeum caldarium</name>
    <dbReference type="NCBI Taxonomy" id="1838285"/>
    <lineage>
        <taxon>Archaea</taxon>
        <taxon>Methanobacteriati</taxon>
        <taxon>Methanobacteriota</taxon>
        <taxon>Stenosarchaea group</taxon>
        <taxon>Methanomicrobia</taxon>
        <taxon>Methanosarcinales</taxon>
        <taxon>ANME-2 cluster</taxon>
        <taxon>Candidatus Syntropharchaeum</taxon>
    </lineage>
</organism>
<keyword evidence="2" id="KW-0479">Metal-binding</keyword>
<keyword evidence="8" id="KW-1185">Reference proteome</keyword>
<protein>
    <submittedName>
        <fullName evidence="7">Iron-sulfur cluster-binding protein</fullName>
    </submittedName>
</protein>
<dbReference type="GO" id="GO:0051539">
    <property type="term" value="F:4 iron, 4 sulfur cluster binding"/>
    <property type="evidence" value="ECO:0007669"/>
    <property type="project" value="UniProtKB-KW"/>
</dbReference>
<evidence type="ECO:0000313" key="8">
    <source>
        <dbReference type="Proteomes" id="UP000186940"/>
    </source>
</evidence>
<feature type="domain" description="4Fe-4S ferredoxin-type" evidence="6">
    <location>
        <begin position="332"/>
        <end position="361"/>
    </location>
</feature>
<dbReference type="Pfam" id="PF02662">
    <property type="entry name" value="FlpD"/>
    <property type="match status" value="1"/>
</dbReference>
<dbReference type="InterPro" id="IPR017900">
    <property type="entry name" value="4Fe4S_Fe_S_CS"/>
</dbReference>
<feature type="domain" description="4Fe-4S ferredoxin-type" evidence="6">
    <location>
        <begin position="192"/>
        <end position="216"/>
    </location>
</feature>
<dbReference type="EMBL" id="LYOS01000004">
    <property type="protein sequence ID" value="OFV67554.1"/>
    <property type="molecule type" value="Genomic_DNA"/>
</dbReference>
<keyword evidence="5" id="KW-0411">Iron-sulfur</keyword>
<evidence type="ECO:0000256" key="2">
    <source>
        <dbReference type="ARBA" id="ARBA00022723"/>
    </source>
</evidence>
<comment type="caution">
    <text evidence="7">The sequence shown here is derived from an EMBL/GenBank/DDBJ whole genome shotgun (WGS) entry which is preliminary data.</text>
</comment>
<keyword evidence="1" id="KW-0004">4Fe-4S</keyword>
<evidence type="ECO:0000256" key="5">
    <source>
        <dbReference type="ARBA" id="ARBA00023014"/>
    </source>
</evidence>
<dbReference type="Pfam" id="PF13187">
    <property type="entry name" value="Fer4_9"/>
    <property type="match status" value="1"/>
</dbReference>
<dbReference type="InterPro" id="IPR003813">
    <property type="entry name" value="MvhD/FlpD"/>
</dbReference>
<dbReference type="SUPFAM" id="SSF54862">
    <property type="entry name" value="4Fe-4S ferredoxins"/>
    <property type="match status" value="3"/>
</dbReference>
<sequence>MHTGLFLCSCAGTIKLSFKDLKKTFGKLDELCVVETHDFLCHADGLNHITYYIRNFKPERILIAGCEKKQEIFDDLARTLELPPPKLVDIREACGWVHNKRDGTQKAKGIINLALMEDPEIEGTIQRNVGRSLIMIGGKGVYNLAPSLAKISDVSILTSDPKNLNSLNGIKFYIGEPKAIYGKIGAFEVEFDPNRLDQNHCIECGRCIEVCDDRAILDGMIYSITDACTLCGKCIGVCPADAINLTPESRLIGAGQIILEDESLTTIRSGIHLANEEDPASLVAEVVSNFDSIEKPRYLDHDLTDCASYAHGLSGCTLCTCPNGAITRKPDGKLEIDEISCEGCGLCASLCPLSLLKLTFFPNERVFTMIERLLTGAKDLKPRIILFTDLKAGKKLLDKVGRLRMSYPPILPLFLPSTLALSVEHILRALDAGADGVIILGETGIDQDFIRKCLDGLDLKDRMLITQVFDPDAFTEAITEFSGQLTPSRIRKKKMCELDDFKNRAVFLALIRSLSDKTGKIPELKISSSAFGVATIDSRCTVCDACTAVCPAGALRKEENRIFFRHGECINCRLCEKACPESAIRIEAVLDLSKTIRQEEDELASSKPVKCARCGEVYTTEALYETLKKRLCEQGIDVEPLRYCERCRPLVSLEQRMNTKDE</sequence>
<dbReference type="GO" id="GO:0016491">
    <property type="term" value="F:oxidoreductase activity"/>
    <property type="evidence" value="ECO:0007669"/>
    <property type="project" value="UniProtKB-KW"/>
</dbReference>